<evidence type="ECO:0000313" key="13">
    <source>
        <dbReference type="Proteomes" id="UP000749559"/>
    </source>
</evidence>
<evidence type="ECO:0000256" key="6">
    <source>
        <dbReference type="ARBA" id="ARBA00011893"/>
    </source>
</evidence>
<name>A0A8J1UU68_OWEFU</name>
<evidence type="ECO:0000256" key="1">
    <source>
        <dbReference type="ARBA" id="ARBA00000868"/>
    </source>
</evidence>
<dbReference type="UniPathway" id="UPA00588">
    <property type="reaction ID" value="UER00646"/>
</dbReference>
<accession>A0A8J1UU68</accession>
<organism evidence="12 13">
    <name type="scientific">Owenia fusiformis</name>
    <name type="common">Polychaete worm</name>
    <dbReference type="NCBI Taxonomy" id="6347"/>
    <lineage>
        <taxon>Eukaryota</taxon>
        <taxon>Metazoa</taxon>
        <taxon>Spiralia</taxon>
        <taxon>Lophotrochozoa</taxon>
        <taxon>Annelida</taxon>
        <taxon>Polychaeta</taxon>
        <taxon>Sedentaria</taxon>
        <taxon>Canalipalpata</taxon>
        <taxon>Sabellida</taxon>
        <taxon>Oweniida</taxon>
        <taxon>Oweniidae</taxon>
        <taxon>Owenia</taxon>
    </lineage>
</organism>
<evidence type="ECO:0000256" key="7">
    <source>
        <dbReference type="ARBA" id="ARBA00017366"/>
    </source>
</evidence>
<evidence type="ECO:0000256" key="8">
    <source>
        <dbReference type="ARBA" id="ARBA00022490"/>
    </source>
</evidence>
<evidence type="ECO:0000256" key="5">
    <source>
        <dbReference type="ARBA" id="ARBA00008391"/>
    </source>
</evidence>
<dbReference type="GO" id="GO:0005737">
    <property type="term" value="C:cytoplasm"/>
    <property type="evidence" value="ECO:0007669"/>
    <property type="project" value="UniProtKB-SubCell"/>
</dbReference>
<dbReference type="GO" id="GO:0006168">
    <property type="term" value="P:adenine salvage"/>
    <property type="evidence" value="ECO:0007669"/>
    <property type="project" value="InterPro"/>
</dbReference>
<comment type="subcellular location">
    <subcellularLocation>
        <location evidence="3">Cytoplasm</location>
    </subcellularLocation>
</comment>
<evidence type="ECO:0000256" key="11">
    <source>
        <dbReference type="ARBA" id="ARBA00022726"/>
    </source>
</evidence>
<comment type="catalytic activity">
    <reaction evidence="1">
        <text>AMP + diphosphate = 5-phospho-alpha-D-ribose 1-diphosphate + adenine</text>
        <dbReference type="Rhea" id="RHEA:16609"/>
        <dbReference type="ChEBI" id="CHEBI:16708"/>
        <dbReference type="ChEBI" id="CHEBI:33019"/>
        <dbReference type="ChEBI" id="CHEBI:58017"/>
        <dbReference type="ChEBI" id="CHEBI:456215"/>
        <dbReference type="EC" id="2.4.2.7"/>
    </reaction>
</comment>
<dbReference type="PANTHER" id="PTHR32315:SF3">
    <property type="entry name" value="ADENINE PHOSPHORIBOSYLTRANSFERASE"/>
    <property type="match status" value="1"/>
</dbReference>
<sequence length="183" mass="20289">MSASRAERIAKVKKHFKTFPDWPKPGIMFRDMFPVFRSPEIVAEITSLFEEIVRETCSKVDVIVGLDARGFLFGPLLAQRLGTSFVPVRKRGKLPGPTIKETYVLEYGEDCFEMQEGSILPGENALIIDDLIATGGTMNAACSLVKKQQGNVVLCLVLIELVDLKGRDKVPAKLLSLVEYEGE</sequence>
<dbReference type="GO" id="GO:0044209">
    <property type="term" value="P:AMP salvage"/>
    <property type="evidence" value="ECO:0007669"/>
    <property type="project" value="UniProtKB-UniPathway"/>
</dbReference>
<dbReference type="InterPro" id="IPR050054">
    <property type="entry name" value="UPRTase/APRTase"/>
</dbReference>
<keyword evidence="10" id="KW-0808">Transferase</keyword>
<dbReference type="EMBL" id="CAIIXF020000003">
    <property type="protein sequence ID" value="CAH1779846.1"/>
    <property type="molecule type" value="Genomic_DNA"/>
</dbReference>
<comment type="caution">
    <text evidence="12">The sequence shown here is derived from an EMBL/GenBank/DDBJ whole genome shotgun (WGS) entry which is preliminary data.</text>
</comment>
<dbReference type="Proteomes" id="UP000749559">
    <property type="component" value="Unassembled WGS sequence"/>
</dbReference>
<dbReference type="NCBIfam" id="NF002636">
    <property type="entry name" value="PRK02304.1-5"/>
    <property type="match status" value="1"/>
</dbReference>
<dbReference type="GO" id="GO:0002055">
    <property type="term" value="F:adenine binding"/>
    <property type="evidence" value="ECO:0007669"/>
    <property type="project" value="TreeGrafter"/>
</dbReference>
<dbReference type="GO" id="GO:0006166">
    <property type="term" value="P:purine ribonucleoside salvage"/>
    <property type="evidence" value="ECO:0007669"/>
    <property type="project" value="UniProtKB-KW"/>
</dbReference>
<dbReference type="PANTHER" id="PTHR32315">
    <property type="entry name" value="ADENINE PHOSPHORIBOSYLTRANSFERASE"/>
    <property type="match status" value="1"/>
</dbReference>
<dbReference type="InterPro" id="IPR029057">
    <property type="entry name" value="PRTase-like"/>
</dbReference>
<evidence type="ECO:0000313" key="12">
    <source>
        <dbReference type="EMBL" id="CAH1779846.1"/>
    </source>
</evidence>
<evidence type="ECO:0000256" key="10">
    <source>
        <dbReference type="ARBA" id="ARBA00022679"/>
    </source>
</evidence>
<dbReference type="NCBIfam" id="NF002634">
    <property type="entry name" value="PRK02304.1-3"/>
    <property type="match status" value="1"/>
</dbReference>
<evidence type="ECO:0000256" key="2">
    <source>
        <dbReference type="ARBA" id="ARBA00003968"/>
    </source>
</evidence>
<dbReference type="GO" id="GO:0016208">
    <property type="term" value="F:AMP binding"/>
    <property type="evidence" value="ECO:0007669"/>
    <property type="project" value="TreeGrafter"/>
</dbReference>
<dbReference type="CDD" id="cd06223">
    <property type="entry name" value="PRTases_typeI"/>
    <property type="match status" value="1"/>
</dbReference>
<gene>
    <name evidence="12" type="ORF">OFUS_LOCUS6610</name>
</gene>
<dbReference type="AlphaFoldDB" id="A0A8J1UU68"/>
<dbReference type="InterPro" id="IPR005764">
    <property type="entry name" value="Ade_phspho_trans"/>
</dbReference>
<comment type="pathway">
    <text evidence="4">Purine metabolism; AMP biosynthesis via salvage pathway; AMP from adenine: step 1/1.</text>
</comment>
<proteinExistence type="inferred from homology"/>
<dbReference type="FunFam" id="3.40.50.2020:FF:000021">
    <property type="entry name" value="Adenine phosphoribosyltransferase"/>
    <property type="match status" value="1"/>
</dbReference>
<dbReference type="HAMAP" id="MF_00004">
    <property type="entry name" value="Aden_phosphoribosyltr"/>
    <property type="match status" value="1"/>
</dbReference>
<keyword evidence="8" id="KW-0963">Cytoplasm</keyword>
<dbReference type="EC" id="2.4.2.7" evidence="6"/>
<comment type="function">
    <text evidence="2">Catalyzes a salvage reaction resulting in the formation of AMP, that is energically less costly than de novo synthesis.</text>
</comment>
<keyword evidence="13" id="KW-1185">Reference proteome</keyword>
<dbReference type="GO" id="GO:0003999">
    <property type="term" value="F:adenine phosphoribosyltransferase activity"/>
    <property type="evidence" value="ECO:0007669"/>
    <property type="project" value="UniProtKB-EC"/>
</dbReference>
<keyword evidence="9" id="KW-0328">Glycosyltransferase</keyword>
<reference evidence="12" key="1">
    <citation type="submission" date="2022-03" db="EMBL/GenBank/DDBJ databases">
        <authorList>
            <person name="Martin C."/>
        </authorList>
    </citation>
    <scope>NUCLEOTIDE SEQUENCE</scope>
</reference>
<dbReference type="SUPFAM" id="SSF53271">
    <property type="entry name" value="PRTase-like"/>
    <property type="match status" value="1"/>
</dbReference>
<evidence type="ECO:0000256" key="9">
    <source>
        <dbReference type="ARBA" id="ARBA00022676"/>
    </source>
</evidence>
<evidence type="ECO:0000256" key="3">
    <source>
        <dbReference type="ARBA" id="ARBA00004496"/>
    </source>
</evidence>
<comment type="similarity">
    <text evidence="5">Belongs to the purine/pyrimidine phosphoribosyltransferase family.</text>
</comment>
<evidence type="ECO:0000256" key="4">
    <source>
        <dbReference type="ARBA" id="ARBA00004659"/>
    </source>
</evidence>
<dbReference type="Pfam" id="PF00156">
    <property type="entry name" value="Pribosyltran"/>
    <property type="match status" value="1"/>
</dbReference>
<protein>
    <recommendedName>
        <fullName evidence="7">Adenine phosphoribosyltransferase</fullName>
        <ecNumber evidence="6">2.4.2.7</ecNumber>
    </recommendedName>
</protein>
<dbReference type="Gene3D" id="3.40.50.2020">
    <property type="match status" value="1"/>
</dbReference>
<keyword evidence="11" id="KW-0660">Purine salvage</keyword>
<dbReference type="InterPro" id="IPR000836">
    <property type="entry name" value="PRTase_dom"/>
</dbReference>